<evidence type="ECO:0000313" key="3">
    <source>
        <dbReference type="Proteomes" id="UP001215598"/>
    </source>
</evidence>
<accession>A0AAD7HHI1</accession>
<dbReference type="Proteomes" id="UP001215598">
    <property type="component" value="Unassembled WGS sequence"/>
</dbReference>
<proteinExistence type="predicted"/>
<organism evidence="2 3">
    <name type="scientific">Mycena metata</name>
    <dbReference type="NCBI Taxonomy" id="1033252"/>
    <lineage>
        <taxon>Eukaryota</taxon>
        <taxon>Fungi</taxon>
        <taxon>Dikarya</taxon>
        <taxon>Basidiomycota</taxon>
        <taxon>Agaricomycotina</taxon>
        <taxon>Agaricomycetes</taxon>
        <taxon>Agaricomycetidae</taxon>
        <taxon>Agaricales</taxon>
        <taxon>Marasmiineae</taxon>
        <taxon>Mycenaceae</taxon>
        <taxon>Mycena</taxon>
    </lineage>
</organism>
<dbReference type="AlphaFoldDB" id="A0AAD7HHI1"/>
<dbReference type="EMBL" id="JARKIB010000241">
    <property type="protein sequence ID" value="KAJ7720338.1"/>
    <property type="molecule type" value="Genomic_DNA"/>
</dbReference>
<evidence type="ECO:0000313" key="2">
    <source>
        <dbReference type="EMBL" id="KAJ7720338.1"/>
    </source>
</evidence>
<reference evidence="2" key="1">
    <citation type="submission" date="2023-03" db="EMBL/GenBank/DDBJ databases">
        <title>Massive genome expansion in bonnet fungi (Mycena s.s.) driven by repeated elements and novel gene families across ecological guilds.</title>
        <authorList>
            <consortium name="Lawrence Berkeley National Laboratory"/>
            <person name="Harder C.B."/>
            <person name="Miyauchi S."/>
            <person name="Viragh M."/>
            <person name="Kuo A."/>
            <person name="Thoen E."/>
            <person name="Andreopoulos B."/>
            <person name="Lu D."/>
            <person name="Skrede I."/>
            <person name="Drula E."/>
            <person name="Henrissat B."/>
            <person name="Morin E."/>
            <person name="Kohler A."/>
            <person name="Barry K."/>
            <person name="LaButti K."/>
            <person name="Morin E."/>
            <person name="Salamov A."/>
            <person name="Lipzen A."/>
            <person name="Mereny Z."/>
            <person name="Hegedus B."/>
            <person name="Baldrian P."/>
            <person name="Stursova M."/>
            <person name="Weitz H."/>
            <person name="Taylor A."/>
            <person name="Grigoriev I.V."/>
            <person name="Nagy L.G."/>
            <person name="Martin F."/>
            <person name="Kauserud H."/>
        </authorList>
    </citation>
    <scope>NUCLEOTIDE SEQUENCE</scope>
    <source>
        <strain evidence="2">CBHHK182m</strain>
    </source>
</reference>
<protein>
    <submittedName>
        <fullName evidence="2">Uncharacterized protein</fullName>
    </submittedName>
</protein>
<gene>
    <name evidence="2" type="ORF">B0H16DRAFT_1896867</name>
</gene>
<evidence type="ECO:0000256" key="1">
    <source>
        <dbReference type="SAM" id="MobiDB-lite"/>
    </source>
</evidence>
<feature type="region of interest" description="Disordered" evidence="1">
    <location>
        <begin position="25"/>
        <end position="45"/>
    </location>
</feature>
<keyword evidence="3" id="KW-1185">Reference proteome</keyword>
<sequence>MDALRSLVQPLVNGSSVIERHKVRCPRRNGRDRPQSEQPGVIFPDGAPITSFLSSTFLSRTPALSSHTTRPRAGLCGAFPTFFRHLRIPPYTFIDTFPRHRDPALPRCNYHPNSLRPPSRAHSPRLPLPTCHIHPVSLLAHTLPPYSLPVFPLKSSLHSFLHFCLSRAYPHDPPAFLPSPAFPHPSSLSLSLSLLFHSTFSLRPLCFIPTPRLCLHLIILTPSSSFTASNGTALAN</sequence>
<comment type="caution">
    <text evidence="2">The sequence shown here is derived from an EMBL/GenBank/DDBJ whole genome shotgun (WGS) entry which is preliminary data.</text>
</comment>
<name>A0AAD7HHI1_9AGAR</name>